<evidence type="ECO:0000259" key="11">
    <source>
        <dbReference type="PROSITE" id="PS50089"/>
    </source>
</evidence>
<dbReference type="Proteomes" id="UP000663852">
    <property type="component" value="Unassembled WGS sequence"/>
</dbReference>
<reference evidence="13" key="1">
    <citation type="submission" date="2021-02" db="EMBL/GenBank/DDBJ databases">
        <authorList>
            <person name="Nowell W R."/>
        </authorList>
    </citation>
    <scope>NUCLEOTIDE SEQUENCE</scope>
</reference>
<dbReference type="EMBL" id="CAJNOJ010000075">
    <property type="protein sequence ID" value="CAF1041961.1"/>
    <property type="molecule type" value="Genomic_DNA"/>
</dbReference>
<dbReference type="Pfam" id="PF13639">
    <property type="entry name" value="zf-RING_2"/>
    <property type="match status" value="1"/>
</dbReference>
<keyword evidence="2 9" id="KW-0812">Transmembrane</keyword>
<evidence type="ECO:0000313" key="14">
    <source>
        <dbReference type="Proteomes" id="UP000663828"/>
    </source>
</evidence>
<keyword evidence="7 9" id="KW-0472">Membrane</keyword>
<feature type="signal peptide" evidence="10">
    <location>
        <begin position="1"/>
        <end position="17"/>
    </location>
</feature>
<evidence type="ECO:0000313" key="13">
    <source>
        <dbReference type="EMBL" id="CAF1041961.1"/>
    </source>
</evidence>
<dbReference type="Gene3D" id="3.50.30.30">
    <property type="match status" value="1"/>
</dbReference>
<dbReference type="OrthoDB" id="5357315at2759"/>
<keyword evidence="4 8" id="KW-0863">Zinc-finger</keyword>
<dbReference type="CDD" id="cd16454">
    <property type="entry name" value="RING-H2_PA-TM-RING"/>
    <property type="match status" value="1"/>
</dbReference>
<feature type="transmembrane region" description="Helical" evidence="9">
    <location>
        <begin position="185"/>
        <end position="209"/>
    </location>
</feature>
<proteinExistence type="predicted"/>
<dbReference type="EMBL" id="CAJNOR010000710">
    <property type="protein sequence ID" value="CAF0988074.1"/>
    <property type="molecule type" value="Genomic_DNA"/>
</dbReference>
<dbReference type="Pfam" id="PF02225">
    <property type="entry name" value="PA"/>
    <property type="match status" value="1"/>
</dbReference>
<dbReference type="InterPro" id="IPR046450">
    <property type="entry name" value="PA_dom_sf"/>
</dbReference>
<evidence type="ECO:0000256" key="2">
    <source>
        <dbReference type="ARBA" id="ARBA00022692"/>
    </source>
</evidence>
<comment type="caution">
    <text evidence="13">The sequence shown here is derived from an EMBL/GenBank/DDBJ whole genome shotgun (WGS) entry which is preliminary data.</text>
</comment>
<dbReference type="PROSITE" id="PS50089">
    <property type="entry name" value="ZF_RING_2"/>
    <property type="match status" value="1"/>
</dbReference>
<evidence type="ECO:0000256" key="6">
    <source>
        <dbReference type="ARBA" id="ARBA00022989"/>
    </source>
</evidence>
<keyword evidence="6 9" id="KW-1133">Transmembrane helix</keyword>
<dbReference type="InterPro" id="IPR013083">
    <property type="entry name" value="Znf_RING/FYVE/PHD"/>
</dbReference>
<evidence type="ECO:0000313" key="12">
    <source>
        <dbReference type="EMBL" id="CAF0988074.1"/>
    </source>
</evidence>
<evidence type="ECO:0000256" key="10">
    <source>
        <dbReference type="SAM" id="SignalP"/>
    </source>
</evidence>
<feature type="domain" description="RING-type" evidence="11">
    <location>
        <begin position="251"/>
        <end position="292"/>
    </location>
</feature>
<dbReference type="InterPro" id="IPR001841">
    <property type="entry name" value="Znf_RING"/>
</dbReference>
<dbReference type="SUPFAM" id="SSF52025">
    <property type="entry name" value="PA domain"/>
    <property type="match status" value="1"/>
</dbReference>
<dbReference type="PANTHER" id="PTHR46539">
    <property type="entry name" value="E3 UBIQUITIN-PROTEIN LIGASE ATL42"/>
    <property type="match status" value="1"/>
</dbReference>
<accession>A0A814JSJ4</accession>
<comment type="subcellular location">
    <subcellularLocation>
        <location evidence="1">Membrane</location>
        <topology evidence="1">Single-pass membrane protein</topology>
    </subcellularLocation>
</comment>
<dbReference type="GO" id="GO:0016020">
    <property type="term" value="C:membrane"/>
    <property type="evidence" value="ECO:0007669"/>
    <property type="project" value="UniProtKB-SubCell"/>
</dbReference>
<dbReference type="GO" id="GO:0008270">
    <property type="term" value="F:zinc ion binding"/>
    <property type="evidence" value="ECO:0007669"/>
    <property type="project" value="UniProtKB-KW"/>
</dbReference>
<dbReference type="PANTHER" id="PTHR46539:SF23">
    <property type="entry name" value="RING-TYPE DOMAIN-CONTAINING PROTEIN"/>
    <property type="match status" value="1"/>
</dbReference>
<dbReference type="Proteomes" id="UP000663828">
    <property type="component" value="Unassembled WGS sequence"/>
</dbReference>
<keyword evidence="10" id="KW-0732">Signal</keyword>
<evidence type="ECO:0000313" key="15">
    <source>
        <dbReference type="Proteomes" id="UP000663852"/>
    </source>
</evidence>
<evidence type="ECO:0000256" key="8">
    <source>
        <dbReference type="PROSITE-ProRule" id="PRU00175"/>
    </source>
</evidence>
<keyword evidence="3" id="KW-0479">Metal-binding</keyword>
<keyword evidence="5" id="KW-0862">Zinc</keyword>
<keyword evidence="14" id="KW-1185">Reference proteome</keyword>
<dbReference type="Gene3D" id="3.30.40.10">
    <property type="entry name" value="Zinc/RING finger domain, C3HC4 (zinc finger)"/>
    <property type="match status" value="1"/>
</dbReference>
<feature type="chain" id="PRO_5035600936" description="RING-type domain-containing protein" evidence="10">
    <location>
        <begin position="18"/>
        <end position="374"/>
    </location>
</feature>
<evidence type="ECO:0000256" key="4">
    <source>
        <dbReference type="ARBA" id="ARBA00022771"/>
    </source>
</evidence>
<name>A0A814JSJ4_ADIRI</name>
<evidence type="ECO:0000256" key="1">
    <source>
        <dbReference type="ARBA" id="ARBA00004167"/>
    </source>
</evidence>
<protein>
    <recommendedName>
        <fullName evidence="11">RING-type domain-containing protein</fullName>
    </recommendedName>
</protein>
<organism evidence="13 15">
    <name type="scientific">Adineta ricciae</name>
    <name type="common">Rotifer</name>
    <dbReference type="NCBI Taxonomy" id="249248"/>
    <lineage>
        <taxon>Eukaryota</taxon>
        <taxon>Metazoa</taxon>
        <taxon>Spiralia</taxon>
        <taxon>Gnathifera</taxon>
        <taxon>Rotifera</taxon>
        <taxon>Eurotatoria</taxon>
        <taxon>Bdelloidea</taxon>
        <taxon>Adinetida</taxon>
        <taxon>Adinetidae</taxon>
        <taxon>Adineta</taxon>
    </lineage>
</organism>
<dbReference type="InterPro" id="IPR003137">
    <property type="entry name" value="PA_domain"/>
</dbReference>
<gene>
    <name evidence="13" type="ORF">EDS130_LOCUS16972</name>
    <name evidence="12" type="ORF">XAT740_LOCUS12546</name>
</gene>
<evidence type="ECO:0000256" key="3">
    <source>
        <dbReference type="ARBA" id="ARBA00022723"/>
    </source>
</evidence>
<dbReference type="AlphaFoldDB" id="A0A814JSJ4"/>
<evidence type="ECO:0000256" key="5">
    <source>
        <dbReference type="ARBA" id="ARBA00022833"/>
    </source>
</evidence>
<dbReference type="SMART" id="SM00184">
    <property type="entry name" value="RING"/>
    <property type="match status" value="1"/>
</dbReference>
<sequence length="374" mass="42020">MNTILCCIIFFPNFLNGQLTATIKYEYYSVSSNYSNRTEESQTNGIVSTRGSQSPVFNRPAFVLIDSRKNYDACQQPINNVTYSNGIAIIQRGGDCTFSVKITRAKQFGASAVIIYDPRSTGQDAFDMLQNNSDILALYVSQMMGSMLFDLANDNQTYLNITLDPMQIDYDDVSGRNLWYNSRGAIIFVAISISVLVCLFIAWFVFYYCQRYRSRTAKDHLNNRLTHAAKKALTKIPLITITENPPIEESCVICLDTVKAGDTVRLLKCNHTFHQTCVDPWLINHRHCPLCNLDILVAYGITIPESSSRQQSIPIETLAPVLYTSLATTAAAPVVEQNNHVHQNEQRPIPTISGSMRDNLHGEQNSIFIVDNEN</sequence>
<evidence type="ECO:0000256" key="7">
    <source>
        <dbReference type="ARBA" id="ARBA00023136"/>
    </source>
</evidence>
<evidence type="ECO:0000256" key="9">
    <source>
        <dbReference type="SAM" id="Phobius"/>
    </source>
</evidence>
<dbReference type="FunFam" id="3.30.40.10:FF:000009">
    <property type="entry name" value="E3 ubiquitin-protein ligase RNF130"/>
    <property type="match status" value="1"/>
</dbReference>
<dbReference type="SUPFAM" id="SSF57850">
    <property type="entry name" value="RING/U-box"/>
    <property type="match status" value="1"/>
</dbReference>